<reference evidence="2 3" key="1">
    <citation type="submission" date="2015-05" db="EMBL/GenBank/DDBJ databases">
        <title>Draft genome sequence of the bacterium Gordonia jacobaea a new member of the Gordonia genus.</title>
        <authorList>
            <person name="Jimenez-Galisteo G."/>
            <person name="Dominguez A."/>
            <person name="Munoz E."/>
            <person name="Vinas M."/>
        </authorList>
    </citation>
    <scope>NUCLEOTIDE SEQUENCE [LARGE SCALE GENOMIC DNA]</scope>
    <source>
        <strain evidence="3">mv1</strain>
    </source>
</reference>
<protein>
    <submittedName>
        <fullName evidence="2">Uncharacterized protein</fullName>
    </submittedName>
</protein>
<sequence length="172" mass="18796">MPEAEARRTMKPTKPNAVITKRKKAIEESPGVPCPACNTPTQGFHEPLPTADPKWKPAQPGEIDKTMVTDENAISALRADRMARRAKGNMREELAAQDLAARYRNADSPQGGPEKGLDDCPVCGATDVKVDDAKLTPQGRAKVTRTRARKVQNTIAASADETAARLRKRWVK</sequence>
<organism evidence="2 3">
    <name type="scientific">Gordonia jacobaea</name>
    <dbReference type="NCBI Taxonomy" id="122202"/>
    <lineage>
        <taxon>Bacteria</taxon>
        <taxon>Bacillati</taxon>
        <taxon>Actinomycetota</taxon>
        <taxon>Actinomycetes</taxon>
        <taxon>Mycobacteriales</taxon>
        <taxon>Gordoniaceae</taxon>
        <taxon>Gordonia</taxon>
    </lineage>
</organism>
<accession>A0ABR5IGK8</accession>
<feature type="region of interest" description="Disordered" evidence="1">
    <location>
        <begin position="25"/>
        <end position="61"/>
    </location>
</feature>
<keyword evidence="3" id="KW-1185">Reference proteome</keyword>
<name>A0ABR5IGK8_9ACTN</name>
<evidence type="ECO:0000313" key="3">
    <source>
        <dbReference type="Proteomes" id="UP000037247"/>
    </source>
</evidence>
<gene>
    <name evidence="2" type="ORF">ABW18_05545</name>
</gene>
<dbReference type="EMBL" id="LDTZ01000014">
    <property type="protein sequence ID" value="KNA92728.1"/>
    <property type="molecule type" value="Genomic_DNA"/>
</dbReference>
<proteinExistence type="predicted"/>
<evidence type="ECO:0000313" key="2">
    <source>
        <dbReference type="EMBL" id="KNA92728.1"/>
    </source>
</evidence>
<evidence type="ECO:0000256" key="1">
    <source>
        <dbReference type="SAM" id="MobiDB-lite"/>
    </source>
</evidence>
<dbReference type="Proteomes" id="UP000037247">
    <property type="component" value="Unassembled WGS sequence"/>
</dbReference>
<comment type="caution">
    <text evidence="2">The sequence shown here is derived from an EMBL/GenBank/DDBJ whole genome shotgun (WGS) entry which is preliminary data.</text>
</comment>